<reference evidence="2" key="1">
    <citation type="submission" date="2022-11" db="UniProtKB">
        <authorList>
            <consortium name="WormBaseParasite"/>
        </authorList>
    </citation>
    <scope>IDENTIFICATION</scope>
</reference>
<organism evidence="1 2">
    <name type="scientific">Setaria digitata</name>
    <dbReference type="NCBI Taxonomy" id="48799"/>
    <lineage>
        <taxon>Eukaryota</taxon>
        <taxon>Metazoa</taxon>
        <taxon>Ecdysozoa</taxon>
        <taxon>Nematoda</taxon>
        <taxon>Chromadorea</taxon>
        <taxon>Rhabditida</taxon>
        <taxon>Spirurina</taxon>
        <taxon>Spiruromorpha</taxon>
        <taxon>Filarioidea</taxon>
        <taxon>Setariidae</taxon>
        <taxon>Setaria</taxon>
    </lineage>
</organism>
<evidence type="ECO:0000313" key="1">
    <source>
        <dbReference type="Proteomes" id="UP000887581"/>
    </source>
</evidence>
<keyword evidence="1" id="KW-1185">Reference proteome</keyword>
<dbReference type="Proteomes" id="UP000887581">
    <property type="component" value="Unplaced"/>
</dbReference>
<proteinExistence type="predicted"/>
<protein>
    <submittedName>
        <fullName evidence="2">Uncharacterized protein</fullName>
    </submittedName>
</protein>
<sequence length="620" mass="69288">MCARLSVCNPSVRVLSCPHQRTYASSFLSYKEGAVYWLSFQKPDALRRPVRDAYCPYRCSRIYQRSLSLMNENLGSVQYLFDRLEPTEEVSRVCWKSYDFLDCMEHCELQNRKRLTVIRNVIKDRCHSFMQGDEMNLACISKYHTVVEVRCLSYLSEASQRAKNWQQTPSQQSYQERTVAKEKATSKKLFSPDIDLLDVPPNFFYSSLKLTSSGMKEREKDAYSEKQSGNGIDFGTRSNNHKEINAEEHVPKAVDEPFENTDVAIYVDNFTRPSTKTTSATSTTVTENALTENYPSSYDLGLPVATVMTHKLLSVFPPVAISETDSSVARMAQYSTLPQMATSTIKKTSTPSPALPLTKTNEETNEIYTIKLSTVLESTVISKSEVAKQIKPTTRINGVEYVETLSATITDNEHFENLMNTGQMDATTVTTVASHHVTLSSRASAIISTLHPSLTLTSTPATATILQPMVTVPPKNIIPLKNITTQNTLIPFEVTGNISKAKFYKVFSTPASTTALTKQMFMLENAELQTTTVNPAIWSSGTKFHEVVLKLMSRINNKTSPKTASSLEAITRIAAALGKRRESNSLKIDFLKSNIWGSTSTCTTYRLKDFQGSLTVTQIT</sequence>
<accession>A0A915Q0S0</accession>
<evidence type="ECO:0000313" key="2">
    <source>
        <dbReference type="WBParaSite" id="sdigi.contig43.g2734.t1"/>
    </source>
</evidence>
<dbReference type="AlphaFoldDB" id="A0A915Q0S0"/>
<name>A0A915Q0S0_9BILA</name>
<dbReference type="WBParaSite" id="sdigi.contig43.g2734.t1">
    <property type="protein sequence ID" value="sdigi.contig43.g2734.t1"/>
    <property type="gene ID" value="sdigi.contig43.g2734"/>
</dbReference>